<reference evidence="2 3" key="1">
    <citation type="submission" date="2019-05" db="EMBL/GenBank/DDBJ databases">
        <title>Genomes sequences of two Nocardia cyriacigeorgica environmental isolates, type strains Nocardia asteroides ATCC 19247 and Nocardia cyriacigeorgica DSM 44484.</title>
        <authorList>
            <person name="Vautrin F."/>
            <person name="Bergeron E."/>
            <person name="Dubost A."/>
            <person name="Abrouk D."/>
            <person name="Rodriguez Nava V."/>
            <person name="Pujic P."/>
        </authorList>
    </citation>
    <scope>NUCLEOTIDE SEQUENCE [LARGE SCALE GENOMIC DNA]</scope>
    <source>
        <strain evidence="2 3">EML 446</strain>
    </source>
</reference>
<dbReference type="AlphaFoldDB" id="A0A5R8NE10"/>
<dbReference type="InterPro" id="IPR032710">
    <property type="entry name" value="NTF2-like_dom_sf"/>
</dbReference>
<dbReference type="InterPro" id="IPR027843">
    <property type="entry name" value="DUF4440"/>
</dbReference>
<dbReference type="Gene3D" id="3.10.450.50">
    <property type="match status" value="1"/>
</dbReference>
<evidence type="ECO:0000313" key="3">
    <source>
        <dbReference type="Proteomes" id="UP000306378"/>
    </source>
</evidence>
<accession>A0A5R8NE10</accession>
<comment type="caution">
    <text evidence="2">The sequence shown here is derived from an EMBL/GenBank/DDBJ whole genome shotgun (WGS) entry which is preliminary data.</text>
</comment>
<dbReference type="Pfam" id="PF14534">
    <property type="entry name" value="DUF4440"/>
    <property type="match status" value="1"/>
</dbReference>
<gene>
    <name evidence="2" type="ORF">FEK34_24480</name>
</gene>
<dbReference type="Proteomes" id="UP000306378">
    <property type="component" value="Unassembled WGS sequence"/>
</dbReference>
<protein>
    <submittedName>
        <fullName evidence="2">SgcJ/EcaC family oxidoreductase</fullName>
    </submittedName>
</protein>
<name>A0A5R8NE10_9NOCA</name>
<dbReference type="EMBL" id="VBUT01000011">
    <property type="protein sequence ID" value="TLF73900.1"/>
    <property type="molecule type" value="Genomic_DNA"/>
</dbReference>
<sequence length="142" mass="15461">MSIESTQTSYEPTERATEIAAIRAVVDTVAHAQANELVDEFTGLFREDAVWTTGHGKRLFGRPAIAEFTAKVLPGATANGTATYEVEHIAFLRPDVAAVKIRQRYLTHDGELVSEGSPLYVMTKEAGRWTLTAGQNTPVVAE</sequence>
<organism evidence="2 3">
    <name type="scientific">Nocardia cyriacigeorgica</name>
    <dbReference type="NCBI Taxonomy" id="135487"/>
    <lineage>
        <taxon>Bacteria</taxon>
        <taxon>Bacillati</taxon>
        <taxon>Actinomycetota</taxon>
        <taxon>Actinomycetes</taxon>
        <taxon>Mycobacteriales</taxon>
        <taxon>Nocardiaceae</taxon>
        <taxon>Nocardia</taxon>
    </lineage>
</organism>
<evidence type="ECO:0000259" key="1">
    <source>
        <dbReference type="Pfam" id="PF14534"/>
    </source>
</evidence>
<dbReference type="InterPro" id="IPR011944">
    <property type="entry name" value="Steroid_delta5-4_isomerase"/>
</dbReference>
<feature type="domain" description="DUF4440" evidence="1">
    <location>
        <begin position="22"/>
        <end position="130"/>
    </location>
</feature>
<dbReference type="RefSeq" id="WP_138451451.1">
    <property type="nucleotide sequence ID" value="NZ_VBUT01000011.1"/>
</dbReference>
<dbReference type="SUPFAM" id="SSF54427">
    <property type="entry name" value="NTF2-like"/>
    <property type="match status" value="1"/>
</dbReference>
<evidence type="ECO:0000313" key="2">
    <source>
        <dbReference type="EMBL" id="TLF73900.1"/>
    </source>
</evidence>
<dbReference type="NCBIfam" id="TIGR02246">
    <property type="entry name" value="SgcJ/EcaC family oxidoreductase"/>
    <property type="match status" value="1"/>
</dbReference>
<proteinExistence type="predicted"/>